<evidence type="ECO:0000313" key="1">
    <source>
        <dbReference type="EMBL" id="DAF54862.1"/>
    </source>
</evidence>
<organism evidence="1">
    <name type="scientific">Siphoviridae sp. ctqPo10</name>
    <dbReference type="NCBI Taxonomy" id="2827948"/>
    <lineage>
        <taxon>Viruses</taxon>
        <taxon>Duplodnaviria</taxon>
        <taxon>Heunggongvirae</taxon>
        <taxon>Uroviricota</taxon>
        <taxon>Caudoviricetes</taxon>
    </lineage>
</organism>
<protein>
    <submittedName>
        <fullName evidence="1">Uncharacterized protein</fullName>
    </submittedName>
</protein>
<reference evidence="1" key="1">
    <citation type="journal article" date="2021" name="Proc. Natl. Acad. Sci. U.S.A.">
        <title>A Catalog of Tens of Thousands of Viruses from Human Metagenomes Reveals Hidden Associations with Chronic Diseases.</title>
        <authorList>
            <person name="Tisza M.J."/>
            <person name="Buck C.B."/>
        </authorList>
    </citation>
    <scope>NUCLEOTIDE SEQUENCE</scope>
    <source>
        <strain evidence="1">CtqPo10</strain>
    </source>
</reference>
<accession>A0A8S5SVA7</accession>
<proteinExistence type="predicted"/>
<sequence>MKYLMNKGFKFHEDIFKTYSGKNKYYYRECNAINKALDDYHNGLSVMEYK</sequence>
<dbReference type="EMBL" id="BK032682">
    <property type="protein sequence ID" value="DAF54862.1"/>
    <property type="molecule type" value="Genomic_DNA"/>
</dbReference>
<name>A0A8S5SVA7_9CAUD</name>